<dbReference type="SUPFAM" id="SSF55729">
    <property type="entry name" value="Acyl-CoA N-acyltransferases (Nat)"/>
    <property type="match status" value="1"/>
</dbReference>
<name>A0A200J018_9ENTE</name>
<dbReference type="EMBL" id="CP147246">
    <property type="protein sequence ID" value="WYJ94665.1"/>
    <property type="molecule type" value="Genomic_DNA"/>
</dbReference>
<protein>
    <recommendedName>
        <fullName evidence="1">N-acetyltransferase domain-containing protein</fullName>
    </recommendedName>
</protein>
<sequence>MKLEKMHQDKFKEYLDIAVSEYAKDKIKAGTWAESEAISLAEKSFADLLPDGPDTKDNYLFSIFIPESTEEIGVIWVNVSGGKGFIYDFLINAEYRGQGYGKQTLLLIEEWGQEHGLEEIGLHVFAHNQSAYQLYKKMGYLETDITMVRKIN</sequence>
<dbReference type="InterPro" id="IPR016181">
    <property type="entry name" value="Acyl_CoA_acyltransferase"/>
</dbReference>
<dbReference type="PANTHER" id="PTHR43259:SF1">
    <property type="entry name" value="N-ACETYLTRANSFERASE DOMAIN-CONTAINING PROTEIN"/>
    <property type="match status" value="1"/>
</dbReference>
<evidence type="ECO:0000313" key="4">
    <source>
        <dbReference type="Proteomes" id="UP000196151"/>
    </source>
</evidence>
<proteinExistence type="predicted"/>
<dbReference type="RefSeq" id="WP_176372885.1">
    <property type="nucleotide sequence ID" value="NZ_CP147246.1"/>
</dbReference>
<reference evidence="3" key="3">
    <citation type="submission" date="2024-03" db="EMBL/GenBank/DDBJ databases">
        <title>The Genome Sequence of Enterococcus sp. DIV0238c.</title>
        <authorList>
            <consortium name="The Broad Institute Genomics Platform"/>
            <consortium name="The Broad Institute Microbial Omics Core"/>
            <consortium name="The Broad Institute Genomic Center for Infectious Diseases"/>
            <person name="Earl A."/>
            <person name="Manson A."/>
            <person name="Gilmore M."/>
            <person name="Schwartman J."/>
            <person name="Shea T."/>
            <person name="Abouelleil A."/>
            <person name="Cao P."/>
            <person name="Chapman S."/>
            <person name="Cusick C."/>
            <person name="Young S."/>
            <person name="Neafsey D."/>
            <person name="Nusbaum C."/>
            <person name="Birren B."/>
        </authorList>
    </citation>
    <scope>NUCLEOTIDE SEQUENCE</scope>
    <source>
        <strain evidence="3">9D6_DIV0238</strain>
    </source>
</reference>
<dbReference type="Proteomes" id="UP000196151">
    <property type="component" value="Chromosome"/>
</dbReference>
<dbReference type="InterPro" id="IPR052829">
    <property type="entry name" value="N-acetyltransferase_domain"/>
</dbReference>
<dbReference type="EMBL" id="NIBQ01000003">
    <property type="protein sequence ID" value="OUZ30576.1"/>
    <property type="molecule type" value="Genomic_DNA"/>
</dbReference>
<accession>A0A200J018</accession>
<dbReference type="Gene3D" id="3.40.630.30">
    <property type="match status" value="1"/>
</dbReference>
<dbReference type="GO" id="GO:0016747">
    <property type="term" value="F:acyltransferase activity, transferring groups other than amino-acyl groups"/>
    <property type="evidence" value="ECO:0007669"/>
    <property type="project" value="InterPro"/>
</dbReference>
<keyword evidence="4" id="KW-1185">Reference proteome</keyword>
<evidence type="ECO:0000313" key="2">
    <source>
        <dbReference type="EMBL" id="OUZ30576.1"/>
    </source>
</evidence>
<dbReference type="PROSITE" id="PS51186">
    <property type="entry name" value="GNAT"/>
    <property type="match status" value="1"/>
</dbReference>
<feature type="domain" description="N-acetyltransferase" evidence="1">
    <location>
        <begin position="17"/>
        <end position="152"/>
    </location>
</feature>
<evidence type="ECO:0000259" key="1">
    <source>
        <dbReference type="PROSITE" id="PS51186"/>
    </source>
</evidence>
<dbReference type="AlphaFoldDB" id="A0A200J018"/>
<dbReference type="CDD" id="cd04301">
    <property type="entry name" value="NAT_SF"/>
    <property type="match status" value="1"/>
</dbReference>
<reference evidence="2" key="1">
    <citation type="submission" date="2017-05" db="EMBL/GenBank/DDBJ databases">
        <title>The Genome Sequence of Enterococcus sp. 9D6_DIV0238.</title>
        <authorList>
            <consortium name="The Broad Institute Genomics Platform"/>
            <consortium name="The Broad Institute Genomic Center for Infectious Diseases"/>
            <person name="Earl A."/>
            <person name="Manson A."/>
            <person name="Schwartman J."/>
            <person name="Gilmore M."/>
            <person name="Abouelleil A."/>
            <person name="Cao P."/>
            <person name="Chapman S."/>
            <person name="Cusick C."/>
            <person name="Shea T."/>
            <person name="Young S."/>
            <person name="Neafsey D."/>
            <person name="Nusbaum C."/>
            <person name="Birren B."/>
        </authorList>
    </citation>
    <scope>NUCLEOTIDE SEQUENCE [LARGE SCALE GENOMIC DNA]</scope>
    <source>
        <strain evidence="2">9D6_DIV0238</strain>
    </source>
</reference>
<dbReference type="PANTHER" id="PTHR43259">
    <property type="entry name" value="SPT10P"/>
    <property type="match status" value="1"/>
</dbReference>
<gene>
    <name evidence="3" type="ORF">A5889_002178</name>
    <name evidence="2" type="ORF">A5889_002864</name>
</gene>
<dbReference type="InterPro" id="IPR000182">
    <property type="entry name" value="GNAT_dom"/>
</dbReference>
<organism evidence="2">
    <name type="scientific">Candidatus Enterococcus dunnyi</name>
    <dbReference type="NCBI Taxonomy" id="1834192"/>
    <lineage>
        <taxon>Bacteria</taxon>
        <taxon>Bacillati</taxon>
        <taxon>Bacillota</taxon>
        <taxon>Bacilli</taxon>
        <taxon>Lactobacillales</taxon>
        <taxon>Enterococcaceae</taxon>
        <taxon>Enterococcus</taxon>
    </lineage>
</organism>
<reference evidence="3" key="2">
    <citation type="submission" date="2017-05" db="EMBL/GenBank/DDBJ databases">
        <authorList>
            <consortium name="The Broad Institute Genomics Platform"/>
            <consortium name="The Broad Institute Genomic Center for Infectious Diseases"/>
            <person name="Earl A."/>
            <person name="Manson A."/>
            <person name="Schwartman J."/>
            <person name="Gilmore M."/>
            <person name="Abouelleil A."/>
            <person name="Cao P."/>
            <person name="Chapman S."/>
            <person name="Cusick C."/>
            <person name="Shea T."/>
            <person name="Young S."/>
            <person name="Neafsey D."/>
            <person name="Nusbaum C."/>
            <person name="Birren B."/>
        </authorList>
    </citation>
    <scope>NUCLEOTIDE SEQUENCE</scope>
    <source>
        <strain evidence="3">9D6_DIV0238</strain>
    </source>
</reference>
<dbReference type="Pfam" id="PF00583">
    <property type="entry name" value="Acetyltransf_1"/>
    <property type="match status" value="1"/>
</dbReference>
<evidence type="ECO:0000313" key="3">
    <source>
        <dbReference type="EMBL" id="WYJ94665.1"/>
    </source>
</evidence>